<feature type="non-terminal residue" evidence="1">
    <location>
        <position position="197"/>
    </location>
</feature>
<evidence type="ECO:0000313" key="2">
    <source>
        <dbReference type="Proteomes" id="UP000054007"/>
    </source>
</evidence>
<evidence type="ECO:0000313" key="1">
    <source>
        <dbReference type="EMBL" id="KIY60600.1"/>
    </source>
</evidence>
<sequence>YDGKLGHTYYVNNLAQIIAQELANPQVAPNLSYLPQDSDQLLAEACQGSRWLTEAPDNLLTPMVHVGTQDQHTDFFIHEIARVANGHCCIPFRWFTREERIYGKCWKVVPVNSDGGTAWRVYEDDVFEVAVDQLTMSHTELQAAYCDFGIPDPGFIKGKYSTAYIFRNGALHPWEYTNPVKGNRWRELAEGHRVLSF</sequence>
<dbReference type="STRING" id="1314674.A0A0D7ARD0"/>
<accession>A0A0D7ARD0</accession>
<dbReference type="AlphaFoldDB" id="A0A0D7ARD0"/>
<name>A0A0D7ARD0_9AGAR</name>
<reference evidence="1 2" key="1">
    <citation type="journal article" date="2015" name="Fungal Genet. Biol.">
        <title>Evolution of novel wood decay mechanisms in Agaricales revealed by the genome sequences of Fistulina hepatica and Cylindrobasidium torrendii.</title>
        <authorList>
            <person name="Floudas D."/>
            <person name="Held B.W."/>
            <person name="Riley R."/>
            <person name="Nagy L.G."/>
            <person name="Koehler G."/>
            <person name="Ransdell A.S."/>
            <person name="Younus H."/>
            <person name="Chow J."/>
            <person name="Chiniquy J."/>
            <person name="Lipzen A."/>
            <person name="Tritt A."/>
            <person name="Sun H."/>
            <person name="Haridas S."/>
            <person name="LaButti K."/>
            <person name="Ohm R.A."/>
            <person name="Kues U."/>
            <person name="Blanchette R.A."/>
            <person name="Grigoriev I.V."/>
            <person name="Minto R.E."/>
            <person name="Hibbett D.S."/>
        </authorList>
    </citation>
    <scope>NUCLEOTIDE SEQUENCE [LARGE SCALE GENOMIC DNA]</scope>
    <source>
        <strain evidence="1 2">FP15055 ss-10</strain>
    </source>
</reference>
<protein>
    <submittedName>
        <fullName evidence="1">Uncharacterized protein</fullName>
    </submittedName>
</protein>
<dbReference type="OrthoDB" id="2881727at2759"/>
<feature type="non-terminal residue" evidence="1">
    <location>
        <position position="1"/>
    </location>
</feature>
<proteinExistence type="predicted"/>
<dbReference type="Proteomes" id="UP000054007">
    <property type="component" value="Unassembled WGS sequence"/>
</dbReference>
<dbReference type="EMBL" id="KN881468">
    <property type="protein sequence ID" value="KIY60600.1"/>
    <property type="molecule type" value="Genomic_DNA"/>
</dbReference>
<organism evidence="1 2">
    <name type="scientific">Cylindrobasidium torrendii FP15055 ss-10</name>
    <dbReference type="NCBI Taxonomy" id="1314674"/>
    <lineage>
        <taxon>Eukaryota</taxon>
        <taxon>Fungi</taxon>
        <taxon>Dikarya</taxon>
        <taxon>Basidiomycota</taxon>
        <taxon>Agaricomycotina</taxon>
        <taxon>Agaricomycetes</taxon>
        <taxon>Agaricomycetidae</taxon>
        <taxon>Agaricales</taxon>
        <taxon>Marasmiineae</taxon>
        <taxon>Physalacriaceae</taxon>
        <taxon>Cylindrobasidium</taxon>
    </lineage>
</organism>
<gene>
    <name evidence="1" type="ORF">CYLTODRAFT_321338</name>
</gene>
<keyword evidence="2" id="KW-1185">Reference proteome</keyword>